<reference evidence="5 6" key="1">
    <citation type="submission" date="2024-09" db="EMBL/GenBank/DDBJ databases">
        <authorList>
            <person name="Sun Q."/>
            <person name="Mori K."/>
        </authorList>
    </citation>
    <scope>NUCLEOTIDE SEQUENCE [LARGE SCALE GENOMIC DNA]</scope>
    <source>
        <strain evidence="5 6">CGMCC 1.9126</strain>
    </source>
</reference>
<evidence type="ECO:0000259" key="4">
    <source>
        <dbReference type="PROSITE" id="PS50949"/>
    </source>
</evidence>
<dbReference type="InterPro" id="IPR011711">
    <property type="entry name" value="GntR_C"/>
</dbReference>
<comment type="caution">
    <text evidence="5">The sequence shown here is derived from an EMBL/GenBank/DDBJ whole genome shotgun (WGS) entry which is preliminary data.</text>
</comment>
<dbReference type="InterPro" id="IPR036388">
    <property type="entry name" value="WH-like_DNA-bd_sf"/>
</dbReference>
<dbReference type="RefSeq" id="WP_160547554.1">
    <property type="nucleotide sequence ID" value="NZ_JBHLUU010000027.1"/>
</dbReference>
<keyword evidence="6" id="KW-1185">Reference proteome</keyword>
<dbReference type="InterPro" id="IPR036390">
    <property type="entry name" value="WH_DNA-bd_sf"/>
</dbReference>
<dbReference type="PROSITE" id="PS50949">
    <property type="entry name" value="HTH_GNTR"/>
    <property type="match status" value="1"/>
</dbReference>
<evidence type="ECO:0000256" key="1">
    <source>
        <dbReference type="ARBA" id="ARBA00023015"/>
    </source>
</evidence>
<dbReference type="Pfam" id="PF00392">
    <property type="entry name" value="GntR"/>
    <property type="match status" value="1"/>
</dbReference>
<keyword evidence="1" id="KW-0805">Transcription regulation</keyword>
<accession>A0ABV6KR08</accession>
<keyword evidence="2" id="KW-0238">DNA-binding</keyword>
<dbReference type="InterPro" id="IPR000524">
    <property type="entry name" value="Tscrpt_reg_HTH_GntR"/>
</dbReference>
<organism evidence="5 6">
    <name type="scientific">Robertmurraya beringensis</name>
    <dbReference type="NCBI Taxonomy" id="641660"/>
    <lineage>
        <taxon>Bacteria</taxon>
        <taxon>Bacillati</taxon>
        <taxon>Bacillota</taxon>
        <taxon>Bacilli</taxon>
        <taxon>Bacillales</taxon>
        <taxon>Bacillaceae</taxon>
        <taxon>Robertmurraya</taxon>
    </lineage>
</organism>
<protein>
    <submittedName>
        <fullName evidence="5">GntR family transcriptional regulator</fullName>
    </submittedName>
</protein>
<sequence>MKKIEKNAPLHVQVYKVLRKKIIDGVFCPGEPVIEASLAENLGVSRSPIREAIRLLEQDGLIKKEGNHKIIRKFTSKDIEDVYKCRLAIEAQAAILAVKNITARQLAHLNEIFEMAKKVSFVNDQKNVLKYNTMFHETIVQASKNQTLIDLYASLSGLFMYYTNARLVHFYQNDDYLIEHQKIIHSLESGKEEIAEACMKGHIESELNRFLNFLS</sequence>
<dbReference type="Gene3D" id="1.20.120.530">
    <property type="entry name" value="GntR ligand-binding domain-like"/>
    <property type="match status" value="1"/>
</dbReference>
<dbReference type="SUPFAM" id="SSF46785">
    <property type="entry name" value="Winged helix' DNA-binding domain"/>
    <property type="match status" value="1"/>
</dbReference>
<dbReference type="PANTHER" id="PTHR43537:SF5">
    <property type="entry name" value="UXU OPERON TRANSCRIPTIONAL REGULATOR"/>
    <property type="match status" value="1"/>
</dbReference>
<dbReference type="EMBL" id="JBHLUU010000027">
    <property type="protein sequence ID" value="MFC0475475.1"/>
    <property type="molecule type" value="Genomic_DNA"/>
</dbReference>
<evidence type="ECO:0000256" key="2">
    <source>
        <dbReference type="ARBA" id="ARBA00023125"/>
    </source>
</evidence>
<dbReference type="Proteomes" id="UP001589738">
    <property type="component" value="Unassembled WGS sequence"/>
</dbReference>
<dbReference type="InterPro" id="IPR008920">
    <property type="entry name" value="TF_FadR/GntR_C"/>
</dbReference>
<evidence type="ECO:0000313" key="5">
    <source>
        <dbReference type="EMBL" id="MFC0475475.1"/>
    </source>
</evidence>
<dbReference type="PRINTS" id="PR00035">
    <property type="entry name" value="HTHGNTR"/>
</dbReference>
<evidence type="ECO:0000313" key="6">
    <source>
        <dbReference type="Proteomes" id="UP001589738"/>
    </source>
</evidence>
<dbReference type="Gene3D" id="1.10.10.10">
    <property type="entry name" value="Winged helix-like DNA-binding domain superfamily/Winged helix DNA-binding domain"/>
    <property type="match status" value="1"/>
</dbReference>
<name>A0ABV6KR08_9BACI</name>
<dbReference type="PANTHER" id="PTHR43537">
    <property type="entry name" value="TRANSCRIPTIONAL REGULATOR, GNTR FAMILY"/>
    <property type="match status" value="1"/>
</dbReference>
<dbReference type="CDD" id="cd07377">
    <property type="entry name" value="WHTH_GntR"/>
    <property type="match status" value="1"/>
</dbReference>
<dbReference type="Pfam" id="PF07729">
    <property type="entry name" value="FCD"/>
    <property type="match status" value="1"/>
</dbReference>
<dbReference type="SMART" id="SM00895">
    <property type="entry name" value="FCD"/>
    <property type="match status" value="1"/>
</dbReference>
<proteinExistence type="predicted"/>
<feature type="domain" description="HTH gntR-type" evidence="4">
    <location>
        <begin position="8"/>
        <end position="74"/>
    </location>
</feature>
<evidence type="ECO:0000256" key="3">
    <source>
        <dbReference type="ARBA" id="ARBA00023163"/>
    </source>
</evidence>
<dbReference type="SMART" id="SM00345">
    <property type="entry name" value="HTH_GNTR"/>
    <property type="match status" value="1"/>
</dbReference>
<keyword evidence="3" id="KW-0804">Transcription</keyword>
<gene>
    <name evidence="5" type="ORF">ACFFHF_09455</name>
</gene>
<dbReference type="SUPFAM" id="SSF48008">
    <property type="entry name" value="GntR ligand-binding domain-like"/>
    <property type="match status" value="1"/>
</dbReference>